<reference evidence="1 2" key="1">
    <citation type="submission" date="2018-05" db="EMBL/GenBank/DDBJ databases">
        <title>Genomic Encyclopedia of Type Strains, Phase IV (KMG-IV): sequencing the most valuable type-strain genomes for metagenomic binning, comparative biology and taxonomic classification.</title>
        <authorList>
            <person name="Goeker M."/>
        </authorList>
    </citation>
    <scope>NUCLEOTIDE SEQUENCE [LARGE SCALE GENOMIC DNA]</scope>
    <source>
        <strain evidence="1 2">DSM 44704</strain>
    </source>
</reference>
<dbReference type="OrthoDB" id="3371652at2"/>
<dbReference type="Proteomes" id="UP000247569">
    <property type="component" value="Unassembled WGS sequence"/>
</dbReference>
<comment type="caution">
    <text evidence="1">The sequence shown here is derived from an EMBL/GenBank/DDBJ whole genome shotgun (WGS) entry which is preliminary data.</text>
</comment>
<evidence type="ECO:0000313" key="1">
    <source>
        <dbReference type="EMBL" id="PXX53349.1"/>
    </source>
</evidence>
<dbReference type="EMBL" id="QJKF01000028">
    <property type="protein sequence ID" value="PXX53349.1"/>
    <property type="molecule type" value="Genomic_DNA"/>
</dbReference>
<sequence length="230" mass="25937">MYFKGDPDDMHSAMTPMSHKEMVEWYWAGVDENPSSLADLYVDFHDFIHDFLFMEFTSRLGASVFLFRRIAAASEEHLAQLSKIKESGSRRIRGWEYECDMMVDEDMYAVKDAETIGYGAVTVAAVAALEALAEDLITTDRPSGSSGLQQKFARLLPLLSLSSEEKAEVQAQIKKLANRRNSFAHSVTGHPWHDPTRPPREKPIFDKESVSDTLFTVGRIAVVVDCNLDR</sequence>
<protein>
    <recommendedName>
        <fullName evidence="3">RiboL-PSP-HEPN domain-containing protein</fullName>
    </recommendedName>
</protein>
<keyword evidence="2" id="KW-1185">Reference proteome</keyword>
<evidence type="ECO:0008006" key="3">
    <source>
        <dbReference type="Google" id="ProtNLM"/>
    </source>
</evidence>
<dbReference type="RefSeq" id="WP_146251437.1">
    <property type="nucleotide sequence ID" value="NZ_QJKF01000028.1"/>
</dbReference>
<evidence type="ECO:0000313" key="2">
    <source>
        <dbReference type="Proteomes" id="UP000247569"/>
    </source>
</evidence>
<name>A0A318JSW5_9NOCA</name>
<organism evidence="1 2">
    <name type="scientific">Nocardia tenerifensis</name>
    <dbReference type="NCBI Taxonomy" id="228006"/>
    <lineage>
        <taxon>Bacteria</taxon>
        <taxon>Bacillati</taxon>
        <taxon>Actinomycetota</taxon>
        <taxon>Actinomycetes</taxon>
        <taxon>Mycobacteriales</taxon>
        <taxon>Nocardiaceae</taxon>
        <taxon>Nocardia</taxon>
    </lineage>
</organism>
<gene>
    <name evidence="1" type="ORF">DFR70_12862</name>
</gene>
<proteinExistence type="predicted"/>
<dbReference type="AlphaFoldDB" id="A0A318JSW5"/>
<accession>A0A318JSW5</accession>